<gene>
    <name evidence="2" type="ORF">H7C19_01585</name>
</gene>
<dbReference type="Pfam" id="PF06953">
    <property type="entry name" value="ArsD"/>
    <property type="match status" value="1"/>
</dbReference>
<reference evidence="2 3" key="1">
    <citation type="submission" date="2020-08" db="EMBL/GenBank/DDBJ databases">
        <title>Cohnella phylogeny.</title>
        <authorList>
            <person name="Dunlap C."/>
        </authorList>
    </citation>
    <scope>NUCLEOTIDE SEQUENCE [LARGE SCALE GENOMIC DNA]</scope>
    <source>
        <strain evidence="2 3">DSM 28246</strain>
    </source>
</reference>
<keyword evidence="3" id="KW-1185">Reference proteome</keyword>
<comment type="caution">
    <text evidence="2">The sequence shown here is derived from an EMBL/GenBank/DDBJ whole genome shotgun (WGS) entry which is preliminary data.</text>
</comment>
<dbReference type="GO" id="GO:0003677">
    <property type="term" value="F:DNA binding"/>
    <property type="evidence" value="ECO:0007669"/>
    <property type="project" value="InterPro"/>
</dbReference>
<sequence>MIKIEVFEAGSCCSAGVTNPAQKRDSIRFAAAINQLTLRGIDIYRYNILSDTAKFEAADAVMAVLTKDPNSMPITVVDGIVAKTHQLPGNDELSKWTNQPLEQGEGKQKIQLQIKK</sequence>
<evidence type="ECO:0000256" key="1">
    <source>
        <dbReference type="SAM" id="MobiDB-lite"/>
    </source>
</evidence>
<evidence type="ECO:0000313" key="3">
    <source>
        <dbReference type="Proteomes" id="UP000547209"/>
    </source>
</evidence>
<dbReference type="EMBL" id="JACJVP010000001">
    <property type="protein sequence ID" value="MBB6669370.1"/>
    <property type="molecule type" value="Genomic_DNA"/>
</dbReference>
<dbReference type="RefSeq" id="WP_185140782.1">
    <property type="nucleotide sequence ID" value="NZ_JACJVP010000001.1"/>
</dbReference>
<dbReference type="InterPro" id="IPR010712">
    <property type="entry name" value="Arsenical-R_ArsD"/>
</dbReference>
<feature type="region of interest" description="Disordered" evidence="1">
    <location>
        <begin position="91"/>
        <end position="112"/>
    </location>
</feature>
<evidence type="ECO:0000313" key="2">
    <source>
        <dbReference type="EMBL" id="MBB6669370.1"/>
    </source>
</evidence>
<proteinExistence type="predicted"/>
<dbReference type="Proteomes" id="UP000547209">
    <property type="component" value="Unassembled WGS sequence"/>
</dbReference>
<dbReference type="GO" id="GO:0045892">
    <property type="term" value="P:negative regulation of DNA-templated transcription"/>
    <property type="evidence" value="ECO:0007669"/>
    <property type="project" value="InterPro"/>
</dbReference>
<dbReference type="GO" id="GO:0046685">
    <property type="term" value="P:response to arsenic-containing substance"/>
    <property type="evidence" value="ECO:0007669"/>
    <property type="project" value="InterPro"/>
</dbReference>
<organism evidence="2 3">
    <name type="scientific">Cohnella nanjingensis</name>
    <dbReference type="NCBI Taxonomy" id="1387779"/>
    <lineage>
        <taxon>Bacteria</taxon>
        <taxon>Bacillati</taxon>
        <taxon>Bacillota</taxon>
        <taxon>Bacilli</taxon>
        <taxon>Bacillales</taxon>
        <taxon>Paenibacillaceae</taxon>
        <taxon>Cohnella</taxon>
    </lineage>
</organism>
<dbReference type="Gene3D" id="3.40.30.10">
    <property type="entry name" value="Glutaredoxin"/>
    <property type="match status" value="1"/>
</dbReference>
<accession>A0A7X0VCX7</accession>
<name>A0A7X0VCX7_9BACL</name>
<dbReference type="AlphaFoldDB" id="A0A7X0VCX7"/>
<protein>
    <submittedName>
        <fullName evidence="2">Arsenic metallochaperone ArsD family protein</fullName>
    </submittedName>
</protein>